<dbReference type="PANTHER" id="PTHR43798">
    <property type="entry name" value="MONOACYLGLYCEROL LIPASE"/>
    <property type="match status" value="1"/>
</dbReference>
<protein>
    <submittedName>
        <fullName evidence="5">Serine hydrolase-like protein</fullName>
    </submittedName>
</protein>
<evidence type="ECO:0000256" key="1">
    <source>
        <dbReference type="ARBA" id="ARBA00008645"/>
    </source>
</evidence>
<dbReference type="EMBL" id="GDHC01010196">
    <property type="protein sequence ID" value="JAQ08433.1"/>
    <property type="molecule type" value="Transcribed_RNA"/>
</dbReference>
<dbReference type="GO" id="GO:0016787">
    <property type="term" value="F:hydrolase activity"/>
    <property type="evidence" value="ECO:0007669"/>
    <property type="project" value="UniProtKB-KW"/>
</dbReference>
<feature type="domain" description="AB hydrolase-1" evidence="3">
    <location>
        <begin position="27"/>
        <end position="134"/>
    </location>
</feature>
<accession>A0A146M1U0</accession>
<dbReference type="InterPro" id="IPR029058">
    <property type="entry name" value="AB_hydrolase_fold"/>
</dbReference>
<dbReference type="SUPFAM" id="SSF53474">
    <property type="entry name" value="alpha/beta-Hydrolases"/>
    <property type="match status" value="1"/>
</dbReference>
<evidence type="ECO:0000256" key="2">
    <source>
        <dbReference type="ARBA" id="ARBA00022801"/>
    </source>
</evidence>
<evidence type="ECO:0000259" key="3">
    <source>
        <dbReference type="Pfam" id="PF00561"/>
    </source>
</evidence>
<dbReference type="AlphaFoldDB" id="A0A146M1U0"/>
<evidence type="ECO:0000313" key="4">
    <source>
        <dbReference type="EMBL" id="JAQ08433.1"/>
    </source>
</evidence>
<organism evidence="5">
    <name type="scientific">Lygus hesperus</name>
    <name type="common">Western plant bug</name>
    <dbReference type="NCBI Taxonomy" id="30085"/>
    <lineage>
        <taxon>Eukaryota</taxon>
        <taxon>Metazoa</taxon>
        <taxon>Ecdysozoa</taxon>
        <taxon>Arthropoda</taxon>
        <taxon>Hexapoda</taxon>
        <taxon>Insecta</taxon>
        <taxon>Pterygota</taxon>
        <taxon>Neoptera</taxon>
        <taxon>Paraneoptera</taxon>
        <taxon>Hemiptera</taxon>
        <taxon>Heteroptera</taxon>
        <taxon>Panheteroptera</taxon>
        <taxon>Cimicomorpha</taxon>
        <taxon>Miridae</taxon>
        <taxon>Mirini</taxon>
        <taxon>Lygus</taxon>
    </lineage>
</organism>
<dbReference type="EMBL" id="GDHC01004865">
    <property type="protein sequence ID" value="JAQ13764.1"/>
    <property type="molecule type" value="Transcribed_RNA"/>
</dbReference>
<dbReference type="Pfam" id="PF00561">
    <property type="entry name" value="Abhydrolase_1"/>
    <property type="match status" value="1"/>
</dbReference>
<gene>
    <name evidence="5" type="primary">serhl_2</name>
    <name evidence="4" type="synonym">serhl_0</name>
    <name evidence="4" type="ORF">g.64083</name>
    <name evidence="5" type="ORF">g.64085</name>
</gene>
<dbReference type="InterPro" id="IPR050266">
    <property type="entry name" value="AB_hydrolase_sf"/>
</dbReference>
<reference evidence="5" key="1">
    <citation type="journal article" date="2016" name="Gigascience">
        <title>De novo construction of an expanded transcriptome assembly for the western tarnished plant bug, Lygus hesperus.</title>
        <authorList>
            <person name="Tassone E.E."/>
            <person name="Geib S.M."/>
            <person name="Hall B."/>
            <person name="Fabrick J.A."/>
            <person name="Brent C.S."/>
            <person name="Hull J.J."/>
        </authorList>
    </citation>
    <scope>NUCLEOTIDE SEQUENCE</scope>
</reference>
<proteinExistence type="inferred from homology"/>
<keyword evidence="2 5" id="KW-0378">Hydrolase</keyword>
<dbReference type="GO" id="GO:0016020">
    <property type="term" value="C:membrane"/>
    <property type="evidence" value="ECO:0007669"/>
    <property type="project" value="TreeGrafter"/>
</dbReference>
<dbReference type="PANTHER" id="PTHR43798:SF14">
    <property type="entry name" value="SERINE HYDROLASE-LIKE PROTEIN DDB_G0286239"/>
    <property type="match status" value="1"/>
</dbReference>
<name>A0A146M1U0_LYGHE</name>
<sequence length="301" mass="34032">MRPRDFEIPVSWGHIAGVQWGQETGLPVVCVHGIQDNAGTFERLVPLLPKRFFWIAIDLPGHGKSSPFEGGHPIEFTHLVYSVKVVVDHFKLTKIYVMGHSLGAQLLCFFTSLYPEVVVKAIFLDGLVPMTTSEDKYLKDLREKFDDYRLLETSLLQKTPPSYSYDDAVNRLIKNRPNMILPEAAQVLIKRSLAVSGDGFRYSTDQRFKLLPLPLISFSIAADIVKSIKCPCLLIIAQESLKRLQEGKRIIYYTEELIDALKKFPTFTVRVIPGHHDVHLNEPESVAAQVIPFLNDTQSSL</sequence>
<comment type="similarity">
    <text evidence="1">Belongs to the AB hydrolase superfamily.</text>
</comment>
<evidence type="ECO:0000313" key="5">
    <source>
        <dbReference type="EMBL" id="JAQ13764.1"/>
    </source>
</evidence>
<dbReference type="Gene3D" id="3.40.50.1820">
    <property type="entry name" value="alpha/beta hydrolase"/>
    <property type="match status" value="1"/>
</dbReference>
<dbReference type="InterPro" id="IPR000073">
    <property type="entry name" value="AB_hydrolase_1"/>
</dbReference>